<evidence type="ECO:0000313" key="2">
    <source>
        <dbReference type="Proteomes" id="UP000038487"/>
    </source>
</evidence>
<reference evidence="1 2" key="1">
    <citation type="submission" date="2015-03" db="EMBL/GenBank/DDBJ databases">
        <authorList>
            <consortium name="Pathogen Informatics"/>
            <person name="Murphy D."/>
        </authorList>
    </citation>
    <scope>NUCLEOTIDE SEQUENCE [LARGE SCALE GENOMIC DNA]</scope>
    <source>
        <strain evidence="1 2">PAP036</strain>
    </source>
</reference>
<evidence type="ECO:0000313" key="1">
    <source>
        <dbReference type="EMBL" id="CPT44118.1"/>
    </source>
</evidence>
<dbReference type="Proteomes" id="UP000038487">
    <property type="component" value="Unassembled WGS sequence"/>
</dbReference>
<protein>
    <submittedName>
        <fullName evidence="1">Uncharacterized protein</fullName>
    </submittedName>
</protein>
<organism evidence="1 2">
    <name type="scientific">Mycobacteroides abscessus</name>
    <dbReference type="NCBI Taxonomy" id="36809"/>
    <lineage>
        <taxon>Bacteria</taxon>
        <taxon>Bacillati</taxon>
        <taxon>Actinomycetota</taxon>
        <taxon>Actinomycetes</taxon>
        <taxon>Mycobacteriales</taxon>
        <taxon>Mycobacteriaceae</taxon>
        <taxon>Mycobacteroides</taxon>
    </lineage>
</organism>
<sequence>MVRLFGCAGPCDETVWSDEYPVGSHRLDRTADDEGHAVAKLPAEIEGAVAGEVEQEGLAVAG</sequence>
<accession>A0AB33T794</accession>
<name>A0AB33T794_9MYCO</name>
<dbReference type="AlphaFoldDB" id="A0AB33T794"/>
<comment type="caution">
    <text evidence="1">The sequence shown here is derived from an EMBL/GenBank/DDBJ whole genome shotgun (WGS) entry which is preliminary data.</text>
</comment>
<proteinExistence type="predicted"/>
<dbReference type="EMBL" id="CSUW01000008">
    <property type="protein sequence ID" value="CPT44118.1"/>
    <property type="molecule type" value="Genomic_DNA"/>
</dbReference>
<gene>
    <name evidence="1" type="ORF">ERS075527_03279</name>
</gene>